<accession>A0A6J6CCZ9</accession>
<dbReference type="InterPro" id="IPR022029">
    <property type="entry name" value="YoaR-like_PG-bd"/>
</dbReference>
<evidence type="ECO:0000259" key="1">
    <source>
        <dbReference type="Pfam" id="PF12229"/>
    </source>
</evidence>
<dbReference type="InterPro" id="IPR052913">
    <property type="entry name" value="Glycopeptide_resist_protein"/>
</dbReference>
<feature type="domain" description="YoaR-like putative peptidoglycan binding" evidence="1">
    <location>
        <begin position="111"/>
        <end position="179"/>
    </location>
</feature>
<dbReference type="AlphaFoldDB" id="A0A6J6CCZ9"/>
<reference evidence="2" key="1">
    <citation type="submission" date="2020-05" db="EMBL/GenBank/DDBJ databases">
        <authorList>
            <person name="Chiriac C."/>
            <person name="Salcher M."/>
            <person name="Ghai R."/>
            <person name="Kavagutti S V."/>
        </authorList>
    </citation>
    <scope>NUCLEOTIDE SEQUENCE</scope>
</reference>
<dbReference type="Pfam" id="PF04294">
    <property type="entry name" value="VanW"/>
    <property type="match status" value="1"/>
</dbReference>
<gene>
    <name evidence="2" type="ORF">UFOPK1506_00265</name>
</gene>
<dbReference type="EMBL" id="CAEZSV010000029">
    <property type="protein sequence ID" value="CAB4548259.1"/>
    <property type="molecule type" value="Genomic_DNA"/>
</dbReference>
<dbReference type="InterPro" id="IPR007391">
    <property type="entry name" value="Vancomycin_resist_VanW"/>
</dbReference>
<sequence length="572" mass="63051">MKKPLVYGIGVLAALVALWFALWVAVGAAIPPKTQLLGVDISRMSPEDAIAKVTSERQKRIEGEITLLIEKREYSLPASGSGLRANVEGSVDSLQKRSVNPATLLWLLFSSKKVEPKIETNQEAFNRAIRVIEARVNIAPRNADITYDGLAPKLVKSRDGKAINRKAALKKISANWLRSEEIEIPLSRLKAKVSDDEAEAMLTFAQAATSAPLTIALNIEKPITISISPQIISQALTFIPGRTGKLEAKWLKGTFINLVGKSWTSNVVEPLNASFTMVDGAPRVQPSRDGLDVPEDKLSDALIAVLDKAGNLRQVTLTPEPVAAKITTEMAGGLGIKEVIGTFTTYYPYAEYRLTNIHRAARWMDGVIVKPGEVFSYNKVVGERTEARGFVPGIMIAGGVFKKDWGGGVSQVATTTWNAAWFSGLELVQHKPHSFYISRYPAGRESTVAWPSVDVKFRNNSGKPIFVDTSFTNKSVTVTIYGTKFVEVDTESGPRTNPVAFKILENDGLECIFQEGVPGFTIEVWRILKRDGVEFKREKYRTKYRAEDRIICTNPEAKWMNPPLSVQKSLSN</sequence>
<dbReference type="PANTHER" id="PTHR35788:SF1">
    <property type="entry name" value="EXPORTED PROTEIN"/>
    <property type="match status" value="1"/>
</dbReference>
<name>A0A6J6CCZ9_9ZZZZ</name>
<dbReference type="PANTHER" id="PTHR35788">
    <property type="entry name" value="EXPORTED PROTEIN-RELATED"/>
    <property type="match status" value="1"/>
</dbReference>
<evidence type="ECO:0000313" key="2">
    <source>
        <dbReference type="EMBL" id="CAB4548259.1"/>
    </source>
</evidence>
<proteinExistence type="predicted"/>
<organism evidence="2">
    <name type="scientific">freshwater metagenome</name>
    <dbReference type="NCBI Taxonomy" id="449393"/>
    <lineage>
        <taxon>unclassified sequences</taxon>
        <taxon>metagenomes</taxon>
        <taxon>ecological metagenomes</taxon>
    </lineage>
</organism>
<dbReference type="Pfam" id="PF12229">
    <property type="entry name" value="PG_binding_4"/>
    <property type="match status" value="1"/>
</dbReference>
<protein>
    <submittedName>
        <fullName evidence="2">Unannotated protein</fullName>
    </submittedName>
</protein>